<dbReference type="GO" id="GO:0071949">
    <property type="term" value="F:FAD binding"/>
    <property type="evidence" value="ECO:0007669"/>
    <property type="project" value="InterPro"/>
</dbReference>
<dbReference type="AlphaFoldDB" id="A0AAV5ADC0"/>
<dbReference type="Gene3D" id="3.50.50.60">
    <property type="entry name" value="FAD/NAD(P)-binding domain"/>
    <property type="match status" value="1"/>
</dbReference>
<dbReference type="InterPro" id="IPR002938">
    <property type="entry name" value="FAD-bd"/>
</dbReference>
<name>A0AAV5ADC0_9AGAM</name>
<organism evidence="5 6">
    <name type="scientific">Clathrus columnatus</name>
    <dbReference type="NCBI Taxonomy" id="1419009"/>
    <lineage>
        <taxon>Eukaryota</taxon>
        <taxon>Fungi</taxon>
        <taxon>Dikarya</taxon>
        <taxon>Basidiomycota</taxon>
        <taxon>Agaricomycotina</taxon>
        <taxon>Agaricomycetes</taxon>
        <taxon>Phallomycetidae</taxon>
        <taxon>Phallales</taxon>
        <taxon>Clathraceae</taxon>
        <taxon>Clathrus</taxon>
    </lineage>
</organism>
<accession>A0AAV5ADC0</accession>
<evidence type="ECO:0000256" key="1">
    <source>
        <dbReference type="ARBA" id="ARBA00022630"/>
    </source>
</evidence>
<keyword evidence="3" id="KW-0560">Oxidoreductase</keyword>
<dbReference type="GO" id="GO:0016491">
    <property type="term" value="F:oxidoreductase activity"/>
    <property type="evidence" value="ECO:0007669"/>
    <property type="project" value="UniProtKB-KW"/>
</dbReference>
<dbReference type="PANTHER" id="PTHR46720">
    <property type="entry name" value="HYDROXYLASE, PUTATIVE (AFU_ORTHOLOGUE AFUA_3G01460)-RELATED"/>
    <property type="match status" value="1"/>
</dbReference>
<evidence type="ECO:0000313" key="6">
    <source>
        <dbReference type="Proteomes" id="UP001050691"/>
    </source>
</evidence>
<dbReference type="SUPFAM" id="SSF51905">
    <property type="entry name" value="FAD/NAD(P)-binding domain"/>
    <property type="match status" value="1"/>
</dbReference>
<dbReference type="Proteomes" id="UP001050691">
    <property type="component" value="Unassembled WGS sequence"/>
</dbReference>
<gene>
    <name evidence="5" type="ORF">Clacol_005354</name>
</gene>
<comment type="caution">
    <text evidence="5">The sequence shown here is derived from an EMBL/GenBank/DDBJ whole genome shotgun (WGS) entry which is preliminary data.</text>
</comment>
<keyword evidence="6" id="KW-1185">Reference proteome</keyword>
<dbReference type="Pfam" id="PF01494">
    <property type="entry name" value="FAD_binding_3"/>
    <property type="match status" value="1"/>
</dbReference>
<sequence length="315" mass="34576">MSQDGPATIARPILAELLQTRLSTNCTIHVSKRLISYEENEEGGVKLNFSDGSISTADVLIAADGIHSASRASMYKILGKREGREGYYEQFIEPKFSGTFAYRCGVPSEKFAALYPNHQVLGDQKFGAARISEGAPYEGPWMVNSVEKKEVTDLYADWEDDLVKLLEHMDTPSRWAVHVVAPLPTFISGPVALIGDAAHAMTPHQGVGGGQAIEDAYILGRLLSHPSANKSNLKDVLNIYEKVRLPKAQNAAALSKSNGLIYDFIDPMCPQNVSSPEELRELGEAVGQSFSWLAKGTLYEDWEDAERQFLNAISQ</sequence>
<dbReference type="InterPro" id="IPR036188">
    <property type="entry name" value="FAD/NAD-bd_sf"/>
</dbReference>
<dbReference type="InterPro" id="IPR051104">
    <property type="entry name" value="FAD_monoxygenase"/>
</dbReference>
<reference evidence="5" key="1">
    <citation type="submission" date="2021-10" db="EMBL/GenBank/DDBJ databases">
        <title>De novo Genome Assembly of Clathrus columnatus (Basidiomycota, Fungi) Using Illumina and Nanopore Sequence Data.</title>
        <authorList>
            <person name="Ogiso-Tanaka E."/>
            <person name="Itagaki H."/>
            <person name="Hosoya T."/>
            <person name="Hosaka K."/>
        </authorList>
    </citation>
    <scope>NUCLEOTIDE SEQUENCE</scope>
    <source>
        <strain evidence="5">MO-923</strain>
    </source>
</reference>
<dbReference type="EMBL" id="BPWL01000006">
    <property type="protein sequence ID" value="GJJ11123.1"/>
    <property type="molecule type" value="Genomic_DNA"/>
</dbReference>
<dbReference type="PANTHER" id="PTHR46720:SF3">
    <property type="entry name" value="FAD-BINDING DOMAIN-CONTAINING PROTEIN-RELATED"/>
    <property type="match status" value="1"/>
</dbReference>
<protein>
    <recommendedName>
        <fullName evidence="4">FAD-binding domain-containing protein</fullName>
    </recommendedName>
</protein>
<keyword evidence="1" id="KW-0285">Flavoprotein</keyword>
<proteinExistence type="predicted"/>
<dbReference type="GO" id="GO:0044550">
    <property type="term" value="P:secondary metabolite biosynthetic process"/>
    <property type="evidence" value="ECO:0007669"/>
    <property type="project" value="TreeGrafter"/>
</dbReference>
<evidence type="ECO:0000256" key="2">
    <source>
        <dbReference type="ARBA" id="ARBA00022827"/>
    </source>
</evidence>
<keyword evidence="2" id="KW-0274">FAD</keyword>
<dbReference type="PRINTS" id="PR00420">
    <property type="entry name" value="RNGMNOXGNASE"/>
</dbReference>
<evidence type="ECO:0000313" key="5">
    <source>
        <dbReference type="EMBL" id="GJJ11123.1"/>
    </source>
</evidence>
<feature type="domain" description="FAD-binding" evidence="4">
    <location>
        <begin position="17"/>
        <end position="252"/>
    </location>
</feature>
<evidence type="ECO:0000256" key="3">
    <source>
        <dbReference type="ARBA" id="ARBA00023002"/>
    </source>
</evidence>
<evidence type="ECO:0000259" key="4">
    <source>
        <dbReference type="Pfam" id="PF01494"/>
    </source>
</evidence>